<dbReference type="EMBL" id="JANFQF010000001">
    <property type="protein sequence ID" value="MCQ4117640.1"/>
    <property type="molecule type" value="Genomic_DNA"/>
</dbReference>
<evidence type="ECO:0000259" key="7">
    <source>
        <dbReference type="Pfam" id="PF09349"/>
    </source>
</evidence>
<feature type="domain" description="Oxo-4-hydroxy-4-carboxy-5-ureidoimidazoline decarboxylase" evidence="7">
    <location>
        <begin position="11"/>
        <end position="159"/>
    </location>
</feature>
<evidence type="ECO:0000256" key="4">
    <source>
        <dbReference type="ARBA" id="ARBA00022631"/>
    </source>
</evidence>
<keyword evidence="5" id="KW-0210">Decarboxylase</keyword>
<dbReference type="SUPFAM" id="SSF158694">
    <property type="entry name" value="UraD-Like"/>
    <property type="match status" value="1"/>
</dbReference>
<keyword evidence="6 8" id="KW-0456">Lyase</keyword>
<comment type="caution">
    <text evidence="8">The sequence shown here is derived from an EMBL/GenBank/DDBJ whole genome shotgun (WGS) entry which is preliminary data.</text>
</comment>
<keyword evidence="4" id="KW-0659">Purine metabolism</keyword>
<sequence length="170" mass="18590">MTEPPGLTTFNAANDEQAVVILTECCSSTVWAHRVAAARPFRTADELYTRSDEALAELTEAEIDNALAGHPRIGDRPDNASSVREQSAVAAADDGLRAKLRAGNEAYEKKFGHVYLVCASGRSAQELLDVLHRRLGNDSNTERKNVRMELAAINRLRLARLLHDIPVGGR</sequence>
<proteinExistence type="predicted"/>
<dbReference type="Pfam" id="PF09349">
    <property type="entry name" value="OHCU_decarbox"/>
    <property type="match status" value="1"/>
</dbReference>
<comment type="catalytic activity">
    <reaction evidence="1">
        <text>5-hydroxy-2-oxo-4-ureido-2,5-dihydro-1H-imidazole-5-carboxylate + H(+) = (S)-allantoin + CO2</text>
        <dbReference type="Rhea" id="RHEA:26301"/>
        <dbReference type="ChEBI" id="CHEBI:15378"/>
        <dbReference type="ChEBI" id="CHEBI:15678"/>
        <dbReference type="ChEBI" id="CHEBI:16526"/>
        <dbReference type="ChEBI" id="CHEBI:58639"/>
        <dbReference type="EC" id="4.1.1.97"/>
    </reaction>
</comment>
<dbReference type="Proteomes" id="UP001524501">
    <property type="component" value="Unassembled WGS sequence"/>
</dbReference>
<accession>A0ABT1Q8Z4</accession>
<dbReference type="PANTHER" id="PTHR43466">
    <property type="entry name" value="2-OXO-4-HYDROXY-4-CARBOXY-5-UREIDOIMIDAZOLINE DECARBOXYLASE-RELATED"/>
    <property type="match status" value="1"/>
</dbReference>
<reference evidence="8 9" key="1">
    <citation type="submission" date="2022-07" db="EMBL/GenBank/DDBJ databases">
        <title>Degradation activity of malathion, p-nitrophenol and potential low-temperature adaptation strategy of Rhodococcus sp. FXJ9.536.</title>
        <authorList>
            <person name="Huang J."/>
            <person name="Huang Y."/>
        </authorList>
    </citation>
    <scope>NUCLEOTIDE SEQUENCE [LARGE SCALE GENOMIC DNA]</scope>
    <source>
        <strain evidence="8 9">FXJ9.536</strain>
    </source>
</reference>
<dbReference type="EC" id="4.1.1.97" evidence="3"/>
<dbReference type="PANTHER" id="PTHR43466:SF1">
    <property type="entry name" value="2-OXO-4-HYDROXY-4-CARBOXY-5-UREIDOIMIDAZOLINE DECARBOXYLASE-RELATED"/>
    <property type="match status" value="1"/>
</dbReference>
<dbReference type="NCBIfam" id="NF010372">
    <property type="entry name" value="PRK13798.1"/>
    <property type="match status" value="1"/>
</dbReference>
<gene>
    <name evidence="8" type="primary">uraD</name>
    <name evidence="8" type="ORF">NOF53_00370</name>
</gene>
<evidence type="ECO:0000256" key="1">
    <source>
        <dbReference type="ARBA" id="ARBA00001163"/>
    </source>
</evidence>
<evidence type="ECO:0000256" key="6">
    <source>
        <dbReference type="ARBA" id="ARBA00023239"/>
    </source>
</evidence>
<evidence type="ECO:0000256" key="5">
    <source>
        <dbReference type="ARBA" id="ARBA00022793"/>
    </source>
</evidence>
<keyword evidence="9" id="KW-1185">Reference proteome</keyword>
<evidence type="ECO:0000256" key="2">
    <source>
        <dbReference type="ARBA" id="ARBA00004754"/>
    </source>
</evidence>
<organism evidence="8 9">
    <name type="scientific">Rhodococcus tibetensis</name>
    <dbReference type="NCBI Taxonomy" id="2965064"/>
    <lineage>
        <taxon>Bacteria</taxon>
        <taxon>Bacillati</taxon>
        <taxon>Actinomycetota</taxon>
        <taxon>Actinomycetes</taxon>
        <taxon>Mycobacteriales</taxon>
        <taxon>Nocardiaceae</taxon>
        <taxon>Rhodococcus</taxon>
    </lineage>
</organism>
<evidence type="ECO:0000313" key="8">
    <source>
        <dbReference type="EMBL" id="MCQ4117640.1"/>
    </source>
</evidence>
<comment type="pathway">
    <text evidence="2">Purine metabolism; urate degradation; (S)-allantoin from urate: step 3/3.</text>
</comment>
<dbReference type="InterPro" id="IPR018020">
    <property type="entry name" value="OHCU_decarboxylase"/>
</dbReference>
<dbReference type="GO" id="GO:0051997">
    <property type="term" value="F:2-oxo-4-hydroxy-4-carboxy-5-ureidoimidazoline decarboxylase activity"/>
    <property type="evidence" value="ECO:0007669"/>
    <property type="project" value="UniProtKB-EC"/>
</dbReference>
<evidence type="ECO:0000256" key="3">
    <source>
        <dbReference type="ARBA" id="ARBA00012257"/>
    </source>
</evidence>
<dbReference type="Gene3D" id="1.10.3330.10">
    <property type="entry name" value="Oxo-4-hydroxy-4-carboxy-5-ureidoimidazoline decarboxylase"/>
    <property type="match status" value="1"/>
</dbReference>
<name>A0ABT1Q8Z4_9NOCA</name>
<dbReference type="RefSeq" id="WP_255964989.1">
    <property type="nucleotide sequence ID" value="NZ_JANFQF010000001.1"/>
</dbReference>
<evidence type="ECO:0000313" key="9">
    <source>
        <dbReference type="Proteomes" id="UP001524501"/>
    </source>
</evidence>
<dbReference type="InterPro" id="IPR036778">
    <property type="entry name" value="OHCU_decarboxylase_sf"/>
</dbReference>
<dbReference type="NCBIfam" id="TIGR03180">
    <property type="entry name" value="UraD_2"/>
    <property type="match status" value="1"/>
</dbReference>
<protein>
    <recommendedName>
        <fullName evidence="3">2-oxo-4-hydroxy-4-carboxy-5-ureidoimidazoline decarboxylase</fullName>
        <ecNumber evidence="3">4.1.1.97</ecNumber>
    </recommendedName>
</protein>
<dbReference type="InterPro" id="IPR017595">
    <property type="entry name" value="OHCU_decarboxylase-2"/>
</dbReference>